<name>A0ACD5TQS3_AVESA</name>
<keyword evidence="2" id="KW-1185">Reference proteome</keyword>
<reference evidence="1" key="2">
    <citation type="submission" date="2025-09" db="UniProtKB">
        <authorList>
            <consortium name="EnsemblPlants"/>
        </authorList>
    </citation>
    <scope>IDENTIFICATION</scope>
</reference>
<reference evidence="1" key="1">
    <citation type="submission" date="2021-05" db="EMBL/GenBank/DDBJ databases">
        <authorList>
            <person name="Scholz U."/>
            <person name="Mascher M."/>
            <person name="Fiebig A."/>
        </authorList>
    </citation>
    <scope>NUCLEOTIDE SEQUENCE [LARGE SCALE GENOMIC DNA]</scope>
</reference>
<evidence type="ECO:0000313" key="2">
    <source>
        <dbReference type="Proteomes" id="UP001732700"/>
    </source>
</evidence>
<organism evidence="1 2">
    <name type="scientific">Avena sativa</name>
    <name type="common">Oat</name>
    <dbReference type="NCBI Taxonomy" id="4498"/>
    <lineage>
        <taxon>Eukaryota</taxon>
        <taxon>Viridiplantae</taxon>
        <taxon>Streptophyta</taxon>
        <taxon>Embryophyta</taxon>
        <taxon>Tracheophyta</taxon>
        <taxon>Spermatophyta</taxon>
        <taxon>Magnoliopsida</taxon>
        <taxon>Liliopsida</taxon>
        <taxon>Poales</taxon>
        <taxon>Poaceae</taxon>
        <taxon>BOP clade</taxon>
        <taxon>Pooideae</taxon>
        <taxon>Poodae</taxon>
        <taxon>Poeae</taxon>
        <taxon>Poeae Chloroplast Group 1 (Aveneae type)</taxon>
        <taxon>Aveninae</taxon>
        <taxon>Avena</taxon>
    </lineage>
</organism>
<accession>A0ACD5TQS3</accession>
<dbReference type="EnsemblPlants" id="AVESA.00010b.r2.1CG0110420.1">
    <property type="protein sequence ID" value="AVESA.00010b.r2.1CG0110420.1.CDS.1"/>
    <property type="gene ID" value="AVESA.00010b.r2.1CG0110420"/>
</dbReference>
<dbReference type="Proteomes" id="UP001732700">
    <property type="component" value="Chromosome 1C"/>
</dbReference>
<sequence>MMMPRRCWFLVWWLPLMLLAGAQEQEQQQAGEAGCSGSAKTCGNLTIANPFWLRETMTTTEDPSSSSCVSVSPDFEVTCLSNDTPALPSSLPSSLGFAITDIFYAQASLRVVDLGKIRLSQASNGCGIQIWNTSDKLARPFRIGLANVNLVLYNCTDASAARRDDGELVETRLGCGNETQVFVRVEEEDDETRAIQGCDAVVLPVLGGANGKPNASDYERLIADGFLMTWDNTTTTPLGRKFTHPNHLLVKFIR</sequence>
<evidence type="ECO:0000313" key="1">
    <source>
        <dbReference type="EnsemblPlants" id="AVESA.00010b.r2.1CG0110420.1.CDS.1"/>
    </source>
</evidence>
<proteinExistence type="predicted"/>
<protein>
    <submittedName>
        <fullName evidence="1">Uncharacterized protein</fullName>
    </submittedName>
</protein>